<evidence type="ECO:0000256" key="1">
    <source>
        <dbReference type="SAM" id="Phobius"/>
    </source>
</evidence>
<organism evidence="4 5">
    <name type="scientific">Lysinimonas soli</name>
    <dbReference type="NCBI Taxonomy" id="1074233"/>
    <lineage>
        <taxon>Bacteria</taxon>
        <taxon>Bacillati</taxon>
        <taxon>Actinomycetota</taxon>
        <taxon>Actinomycetes</taxon>
        <taxon>Micrococcales</taxon>
        <taxon>Microbacteriaceae</taxon>
        <taxon>Lysinimonas</taxon>
    </lineage>
</organism>
<proteinExistence type="predicted"/>
<feature type="transmembrane region" description="Helical" evidence="1">
    <location>
        <begin position="116"/>
        <end position="133"/>
    </location>
</feature>
<evidence type="ECO:0000259" key="2">
    <source>
        <dbReference type="Pfam" id="PF10708"/>
    </source>
</evidence>
<keyword evidence="1" id="KW-0812">Transmembrane</keyword>
<gene>
    <name evidence="4" type="ORF">ACFPJ4_05255</name>
</gene>
<feature type="domain" description="DUF4333" evidence="3">
    <location>
        <begin position="203"/>
        <end position="250"/>
    </location>
</feature>
<dbReference type="Pfam" id="PF14230">
    <property type="entry name" value="DUF4333"/>
    <property type="match status" value="1"/>
</dbReference>
<feature type="domain" description="DUF2510" evidence="2">
    <location>
        <begin position="9"/>
        <end position="40"/>
    </location>
</feature>
<keyword evidence="1" id="KW-1133">Transmembrane helix</keyword>
<dbReference type="Pfam" id="PF10708">
    <property type="entry name" value="DUF2510"/>
    <property type="match status" value="1"/>
</dbReference>
<reference evidence="5" key="1">
    <citation type="journal article" date="2019" name="Int. J. Syst. Evol. Microbiol.">
        <title>The Global Catalogue of Microorganisms (GCM) 10K type strain sequencing project: providing services to taxonomists for standard genome sequencing and annotation.</title>
        <authorList>
            <consortium name="The Broad Institute Genomics Platform"/>
            <consortium name="The Broad Institute Genome Sequencing Center for Infectious Disease"/>
            <person name="Wu L."/>
            <person name="Ma J."/>
        </authorList>
    </citation>
    <scope>NUCLEOTIDE SEQUENCE [LARGE SCALE GENOMIC DNA]</scope>
    <source>
        <strain evidence="5">CGMCC 4.6997</strain>
    </source>
</reference>
<dbReference type="InterPro" id="IPR025637">
    <property type="entry name" value="DUF4333"/>
</dbReference>
<keyword evidence="5" id="KW-1185">Reference proteome</keyword>
<dbReference type="RefSeq" id="WP_386739229.1">
    <property type="nucleotide sequence ID" value="NZ_JBHSMG010000001.1"/>
</dbReference>
<dbReference type="InterPro" id="IPR018929">
    <property type="entry name" value="DUF2510"/>
</dbReference>
<name>A0ABW0NNU7_9MICO</name>
<evidence type="ECO:0000259" key="3">
    <source>
        <dbReference type="Pfam" id="PF14230"/>
    </source>
</evidence>
<sequence length="259" mass="26388">MTDIITPQAGWYPDPTDSRAYRWWSGGAWTDHLTAAPSAESVWAGGSDAGQPVRVGADAFALSDAAPTPFSSRFDDAWGEIEPIRTTNHSGTVVVIVGVAAIAAYLGSLALAYSTVIPLIPGLLGLIAAVPAFRRARITGEGLAISLLGVLLSGAATVLSVLPLLPLLLGIPSATDIKATTSGITQAITFHTTAEHALVAGAQKDFGQAASAAQCPSDVLPTKGSTFSCTETMADGSTKAVNVTVTDDSGTLSWIPAAG</sequence>
<dbReference type="Proteomes" id="UP001596039">
    <property type="component" value="Unassembled WGS sequence"/>
</dbReference>
<accession>A0ABW0NNU7</accession>
<keyword evidence="1" id="KW-0472">Membrane</keyword>
<feature type="transmembrane region" description="Helical" evidence="1">
    <location>
        <begin position="145"/>
        <end position="169"/>
    </location>
</feature>
<protein>
    <submittedName>
        <fullName evidence="4">DUF2510 domain-containing protein</fullName>
    </submittedName>
</protein>
<comment type="caution">
    <text evidence="4">The sequence shown here is derived from an EMBL/GenBank/DDBJ whole genome shotgun (WGS) entry which is preliminary data.</text>
</comment>
<evidence type="ECO:0000313" key="5">
    <source>
        <dbReference type="Proteomes" id="UP001596039"/>
    </source>
</evidence>
<evidence type="ECO:0000313" key="4">
    <source>
        <dbReference type="EMBL" id="MFC5501648.1"/>
    </source>
</evidence>
<dbReference type="EMBL" id="JBHSMG010000001">
    <property type="protein sequence ID" value="MFC5501648.1"/>
    <property type="molecule type" value="Genomic_DNA"/>
</dbReference>
<feature type="transmembrane region" description="Helical" evidence="1">
    <location>
        <begin position="91"/>
        <end position="110"/>
    </location>
</feature>